<sequence>MYTAHIGRRLLTLYNEHRREGPPLTPRQFFDDVFFPLVFNHERYLMLANNSKFDQAAKQQKKRPLTEEVRREALLLFHTDVARLDEPQGHLYLGGSARGVEAATSSQITSVCIPVDADEIYLTWMGAAAGVGVKGGMSMLIDHDAVLLALLEGWKQYRSKMEALPTLKPYQIDTWNGWWLIHRFDEEFDETDPLRDFPLGASGEPVAKDGKHAYSTPPWIRVVFALTSLPDARDLISYVYSFGQTNTTVGFIPLKLPEVGRLPLLYERLFGAHQGRDRRSLKRLYDTELGFTTACQQGAIGLRAIEPKDLRKHMPSRFNGITLPKHPKKESDQITHDIYITWIIAMLNNNEDLLKQTEQTAEALHQFTQQAKRGKQTHKTMVEEALKANGRRQFVEALTPILEEEDGTHKELFNRLVHEVVTMPESNVPLFLTLLRFKFVYVSK</sequence>
<evidence type="ECO:0000313" key="2">
    <source>
        <dbReference type="Proteomes" id="UP000198510"/>
    </source>
</evidence>
<dbReference type="Proteomes" id="UP000198510">
    <property type="component" value="Unassembled WGS sequence"/>
</dbReference>
<reference evidence="1 2" key="1">
    <citation type="submission" date="2016-10" db="EMBL/GenBank/DDBJ databases">
        <authorList>
            <person name="de Groot N.N."/>
        </authorList>
    </citation>
    <scope>NUCLEOTIDE SEQUENCE [LARGE SCALE GENOMIC DNA]</scope>
    <source>
        <strain evidence="1 2">DSM 25186</strain>
    </source>
</reference>
<proteinExistence type="predicted"/>
<organism evidence="1 2">
    <name type="scientific">Catalinimonas alkaloidigena</name>
    <dbReference type="NCBI Taxonomy" id="1075417"/>
    <lineage>
        <taxon>Bacteria</taxon>
        <taxon>Pseudomonadati</taxon>
        <taxon>Bacteroidota</taxon>
        <taxon>Cytophagia</taxon>
        <taxon>Cytophagales</taxon>
        <taxon>Catalimonadaceae</taxon>
        <taxon>Catalinimonas</taxon>
    </lineage>
</organism>
<dbReference type="EMBL" id="FNFO01000015">
    <property type="protein sequence ID" value="SDM51683.1"/>
    <property type="molecule type" value="Genomic_DNA"/>
</dbReference>
<dbReference type="RefSeq" id="WP_089688009.1">
    <property type="nucleotide sequence ID" value="NZ_FNFO01000015.1"/>
</dbReference>
<keyword evidence="2" id="KW-1185">Reference proteome</keyword>
<protein>
    <submittedName>
        <fullName evidence="1">Uncharacterized protein</fullName>
    </submittedName>
</protein>
<accession>A0A1G9TVH3</accession>
<dbReference type="STRING" id="1075417.SAMN05421823_1155"/>
<gene>
    <name evidence="1" type="ORF">SAMN05421823_1155</name>
</gene>
<dbReference type="OrthoDB" id="5422541at2"/>
<dbReference type="AlphaFoldDB" id="A0A1G9TVH3"/>
<evidence type="ECO:0000313" key="1">
    <source>
        <dbReference type="EMBL" id="SDM51683.1"/>
    </source>
</evidence>
<name>A0A1G9TVH3_9BACT</name>